<dbReference type="Pfam" id="PF12484">
    <property type="entry name" value="PPE-SVP"/>
    <property type="match status" value="1"/>
</dbReference>
<sequence length="170" mass="16181">MLGILGSGSSWLDKLWALLDPNSNFWNTIASSGLFLPSNTIAPFLGLLGGVAAADAAGDVLGEATSGGLGGALVAPLGSAGGLGGTVAAGLGNAATVGTLSVPPSWTAAAPLASPLGSALGGTPMVAPPPAVAAGMPGMPFGTMGGQGFGRAVPQYGFRPNFVARPPAAG</sequence>
<accession>A0A655A3E5</accession>
<dbReference type="Proteomes" id="UP000050164">
    <property type="component" value="Unassembled WGS sequence"/>
</dbReference>
<dbReference type="AlphaFoldDB" id="A0A655A3E5"/>
<proteinExistence type="predicted"/>
<dbReference type="EMBL" id="CNFT01000496">
    <property type="protein sequence ID" value="CKR79976.1"/>
    <property type="molecule type" value="Genomic_DNA"/>
</dbReference>
<evidence type="ECO:0000313" key="3">
    <source>
        <dbReference type="Proteomes" id="UP000050164"/>
    </source>
</evidence>
<name>A0A655A3E5_MYCTX</name>
<evidence type="ECO:0000259" key="1">
    <source>
        <dbReference type="Pfam" id="PF12484"/>
    </source>
</evidence>
<gene>
    <name evidence="2" type="ORF">ERS027659_02207</name>
</gene>
<organism evidence="2 3">
    <name type="scientific">Mycobacterium tuberculosis</name>
    <dbReference type="NCBI Taxonomy" id="1773"/>
    <lineage>
        <taxon>Bacteria</taxon>
        <taxon>Bacillati</taxon>
        <taxon>Actinomycetota</taxon>
        <taxon>Actinomycetes</taxon>
        <taxon>Mycobacteriales</taxon>
        <taxon>Mycobacteriaceae</taxon>
        <taxon>Mycobacterium</taxon>
        <taxon>Mycobacterium tuberculosis complex</taxon>
    </lineage>
</organism>
<protein>
    <submittedName>
        <fullName evidence="2">PPE family protein</fullName>
    </submittedName>
</protein>
<dbReference type="InterPro" id="IPR022171">
    <property type="entry name" value="PPE_C"/>
</dbReference>
<reference evidence="2 3" key="1">
    <citation type="submission" date="2015-03" db="EMBL/GenBank/DDBJ databases">
        <authorList>
            <consortium name="Pathogen Informatics"/>
        </authorList>
    </citation>
    <scope>NUCLEOTIDE SEQUENCE [LARGE SCALE GENOMIC DNA]</scope>
    <source>
        <strain evidence="2 3">Bir 185</strain>
    </source>
</reference>
<evidence type="ECO:0000313" key="2">
    <source>
        <dbReference type="EMBL" id="CKR79976.1"/>
    </source>
</evidence>
<feature type="domain" description="PPE family C-terminal" evidence="1">
    <location>
        <begin position="88"/>
        <end position="166"/>
    </location>
</feature>